<sequence length="157" mass="16999">MTITFDASKLLDEVGCAILLALQQNARIPFSELGRQVGLSAPAVAERVRRLEDTGIIQAYRAQVDPAALGFGLQAYIRLSIRYGRCEMFTADIGKMPSILSAERVTGEDCYVLRVAVRDVAHLEATINSLNSYGEPVTSLILSAAGGYRPLMPLPSL</sequence>
<keyword evidence="6" id="KW-1185">Reference proteome</keyword>
<dbReference type="PROSITE" id="PS50956">
    <property type="entry name" value="HTH_ASNC_2"/>
    <property type="match status" value="1"/>
</dbReference>
<evidence type="ECO:0000256" key="3">
    <source>
        <dbReference type="ARBA" id="ARBA00023163"/>
    </source>
</evidence>
<dbReference type="InterPro" id="IPR011991">
    <property type="entry name" value="ArsR-like_HTH"/>
</dbReference>
<dbReference type="SUPFAM" id="SSF54909">
    <property type="entry name" value="Dimeric alpha+beta barrel"/>
    <property type="match status" value="1"/>
</dbReference>
<dbReference type="CDD" id="cd00090">
    <property type="entry name" value="HTH_ARSR"/>
    <property type="match status" value="1"/>
</dbReference>
<dbReference type="Gene3D" id="3.30.70.920">
    <property type="match status" value="1"/>
</dbReference>
<dbReference type="InterPro" id="IPR036388">
    <property type="entry name" value="WH-like_DNA-bd_sf"/>
</dbReference>
<dbReference type="Pfam" id="PF13404">
    <property type="entry name" value="HTH_AsnC-type"/>
    <property type="match status" value="1"/>
</dbReference>
<keyword evidence="1" id="KW-0805">Transcription regulation</keyword>
<dbReference type="InterPro" id="IPR011008">
    <property type="entry name" value="Dimeric_a/b-barrel"/>
</dbReference>
<evidence type="ECO:0000313" key="6">
    <source>
        <dbReference type="Proteomes" id="UP001589733"/>
    </source>
</evidence>
<dbReference type="Pfam" id="PF01037">
    <property type="entry name" value="AsnC_trans_reg"/>
    <property type="match status" value="1"/>
</dbReference>
<evidence type="ECO:0000259" key="4">
    <source>
        <dbReference type="PROSITE" id="PS50956"/>
    </source>
</evidence>
<dbReference type="SMART" id="SM00344">
    <property type="entry name" value="HTH_ASNC"/>
    <property type="match status" value="1"/>
</dbReference>
<feature type="domain" description="HTH asnC-type" evidence="4">
    <location>
        <begin position="11"/>
        <end position="72"/>
    </location>
</feature>
<dbReference type="RefSeq" id="WP_380007963.1">
    <property type="nucleotide sequence ID" value="NZ_JBHLYR010000026.1"/>
</dbReference>
<dbReference type="Proteomes" id="UP001589733">
    <property type="component" value="Unassembled WGS sequence"/>
</dbReference>
<proteinExistence type="predicted"/>
<keyword evidence="3" id="KW-0804">Transcription</keyword>
<reference evidence="5 6" key="1">
    <citation type="submission" date="2024-09" db="EMBL/GenBank/DDBJ databases">
        <authorList>
            <person name="Sun Q."/>
            <person name="Mori K."/>
        </authorList>
    </citation>
    <scope>NUCLEOTIDE SEQUENCE [LARGE SCALE GENOMIC DNA]</scope>
    <source>
        <strain evidence="5 6">JCM 13503</strain>
    </source>
</reference>
<organism evidence="5 6">
    <name type="scientific">Deinococcus oregonensis</name>
    <dbReference type="NCBI Taxonomy" id="1805970"/>
    <lineage>
        <taxon>Bacteria</taxon>
        <taxon>Thermotogati</taxon>
        <taxon>Deinococcota</taxon>
        <taxon>Deinococci</taxon>
        <taxon>Deinococcales</taxon>
        <taxon>Deinococcaceae</taxon>
        <taxon>Deinococcus</taxon>
    </lineage>
</organism>
<dbReference type="PANTHER" id="PTHR30154">
    <property type="entry name" value="LEUCINE-RESPONSIVE REGULATORY PROTEIN"/>
    <property type="match status" value="1"/>
</dbReference>
<name>A0ABV6AWR3_9DEIO</name>
<gene>
    <name evidence="5" type="ORF">ACFFLM_08270</name>
</gene>
<dbReference type="Gene3D" id="1.10.10.10">
    <property type="entry name" value="Winged helix-like DNA-binding domain superfamily/Winged helix DNA-binding domain"/>
    <property type="match status" value="1"/>
</dbReference>
<dbReference type="InterPro" id="IPR019887">
    <property type="entry name" value="Tscrpt_reg_AsnC/Lrp_C"/>
</dbReference>
<dbReference type="EMBL" id="JBHLYR010000026">
    <property type="protein sequence ID" value="MFB9991953.1"/>
    <property type="molecule type" value="Genomic_DNA"/>
</dbReference>
<evidence type="ECO:0000256" key="1">
    <source>
        <dbReference type="ARBA" id="ARBA00023015"/>
    </source>
</evidence>
<dbReference type="InterPro" id="IPR019885">
    <property type="entry name" value="Tscrpt_reg_HTH_AsnC-type_CS"/>
</dbReference>
<dbReference type="PANTHER" id="PTHR30154:SF53">
    <property type="entry name" value="HTH-TYPE TRANSCRIPTIONAL REGULATOR LRPC"/>
    <property type="match status" value="1"/>
</dbReference>
<keyword evidence="2" id="KW-0238">DNA-binding</keyword>
<comment type="caution">
    <text evidence="5">The sequence shown here is derived from an EMBL/GenBank/DDBJ whole genome shotgun (WGS) entry which is preliminary data.</text>
</comment>
<evidence type="ECO:0000256" key="2">
    <source>
        <dbReference type="ARBA" id="ARBA00023125"/>
    </source>
</evidence>
<dbReference type="PROSITE" id="PS00519">
    <property type="entry name" value="HTH_ASNC_1"/>
    <property type="match status" value="1"/>
</dbReference>
<dbReference type="InterPro" id="IPR019888">
    <property type="entry name" value="Tscrpt_reg_AsnC-like"/>
</dbReference>
<accession>A0ABV6AWR3</accession>
<dbReference type="SUPFAM" id="SSF46785">
    <property type="entry name" value="Winged helix' DNA-binding domain"/>
    <property type="match status" value="1"/>
</dbReference>
<dbReference type="PRINTS" id="PR00033">
    <property type="entry name" value="HTHASNC"/>
</dbReference>
<dbReference type="InterPro" id="IPR036390">
    <property type="entry name" value="WH_DNA-bd_sf"/>
</dbReference>
<protein>
    <submittedName>
        <fullName evidence="5">Lrp/AsnC family transcriptional regulator</fullName>
    </submittedName>
</protein>
<evidence type="ECO:0000313" key="5">
    <source>
        <dbReference type="EMBL" id="MFB9991953.1"/>
    </source>
</evidence>
<dbReference type="InterPro" id="IPR000485">
    <property type="entry name" value="AsnC-type_HTH_dom"/>
</dbReference>